<dbReference type="STRING" id="1048983.EL17_14230"/>
<dbReference type="EMBL" id="JMIH01000023">
    <property type="protein sequence ID" value="KEO72789.1"/>
    <property type="molecule type" value="Genomic_DNA"/>
</dbReference>
<keyword evidence="1" id="KW-1133">Transmembrane helix</keyword>
<dbReference type="AlphaFoldDB" id="A0A074KV43"/>
<evidence type="ECO:0000256" key="1">
    <source>
        <dbReference type="SAM" id="Phobius"/>
    </source>
</evidence>
<sequence>MFRIVFYIVLLLVAFGLLLYSLYQMNFSIDPDHPGFLRLMAQALIFLGIVGAFISVLKSYKKR</sequence>
<comment type="caution">
    <text evidence="2">The sequence shown here is derived from an EMBL/GenBank/DDBJ whole genome shotgun (WGS) entry which is preliminary data.</text>
</comment>
<keyword evidence="3" id="KW-1185">Reference proteome</keyword>
<protein>
    <submittedName>
        <fullName evidence="2">Uncharacterized protein</fullName>
    </submittedName>
</protein>
<proteinExistence type="predicted"/>
<keyword evidence="1" id="KW-0812">Transmembrane</keyword>
<reference evidence="2 3" key="1">
    <citation type="submission" date="2014-04" db="EMBL/GenBank/DDBJ databases">
        <title>Characterization and application of a salt tolerant electro-active bacterium.</title>
        <authorList>
            <person name="Yang L."/>
            <person name="Wei S."/>
            <person name="Tay Q.X.M."/>
        </authorList>
    </citation>
    <scope>NUCLEOTIDE SEQUENCE [LARGE SCALE GENOMIC DNA]</scope>
    <source>
        <strain evidence="2 3">LY1</strain>
    </source>
</reference>
<keyword evidence="1" id="KW-0472">Membrane</keyword>
<evidence type="ECO:0000313" key="2">
    <source>
        <dbReference type="EMBL" id="KEO72789.1"/>
    </source>
</evidence>
<accession>A0A074KV43</accession>
<feature type="transmembrane region" description="Helical" evidence="1">
    <location>
        <begin position="35"/>
        <end position="57"/>
    </location>
</feature>
<gene>
    <name evidence="2" type="ORF">EL17_14230</name>
</gene>
<organism evidence="2 3">
    <name type="scientific">Anditalea andensis</name>
    <dbReference type="NCBI Taxonomy" id="1048983"/>
    <lineage>
        <taxon>Bacteria</taxon>
        <taxon>Pseudomonadati</taxon>
        <taxon>Bacteroidota</taxon>
        <taxon>Cytophagia</taxon>
        <taxon>Cytophagales</taxon>
        <taxon>Cytophagaceae</taxon>
        <taxon>Anditalea</taxon>
    </lineage>
</organism>
<name>A0A074KV43_9BACT</name>
<dbReference type="Proteomes" id="UP000027821">
    <property type="component" value="Unassembled WGS sequence"/>
</dbReference>
<feature type="transmembrane region" description="Helical" evidence="1">
    <location>
        <begin position="5"/>
        <end position="23"/>
    </location>
</feature>
<evidence type="ECO:0000313" key="3">
    <source>
        <dbReference type="Proteomes" id="UP000027821"/>
    </source>
</evidence>